<feature type="transmembrane region" description="Helical" evidence="1">
    <location>
        <begin position="119"/>
        <end position="143"/>
    </location>
</feature>
<dbReference type="OrthoDB" id="1523022at2"/>
<feature type="domain" description="CAAX prenyl protease 2/Lysostaphin resistance protein A-like" evidence="2">
    <location>
        <begin position="92"/>
        <end position="184"/>
    </location>
</feature>
<dbReference type="GO" id="GO:0080120">
    <property type="term" value="P:CAAX-box protein maturation"/>
    <property type="evidence" value="ECO:0007669"/>
    <property type="project" value="UniProtKB-ARBA"/>
</dbReference>
<keyword evidence="3" id="KW-0378">Hydrolase</keyword>
<dbReference type="Proteomes" id="UP000239663">
    <property type="component" value="Unassembled WGS sequence"/>
</dbReference>
<reference evidence="3 4" key="1">
    <citation type="submission" date="2017-12" db="EMBL/GenBank/DDBJ databases">
        <title>Taxonomic description and draft genome of Pradoshia cofamensis Gen. nov., sp. nov., a thermotolerant bacillale isolated from anterior gut of earthworm Eisenia fetida.</title>
        <authorList>
            <person name="Saha T."/>
            <person name="Chakraborty R."/>
        </authorList>
    </citation>
    <scope>NUCLEOTIDE SEQUENCE [LARGE SCALE GENOMIC DNA]</scope>
    <source>
        <strain evidence="3 4">EAG3</strain>
    </source>
</reference>
<dbReference type="GO" id="GO:0008237">
    <property type="term" value="F:metallopeptidase activity"/>
    <property type="evidence" value="ECO:0007669"/>
    <property type="project" value="UniProtKB-KW"/>
</dbReference>
<dbReference type="AlphaFoldDB" id="A0A2S7MX95"/>
<evidence type="ECO:0000313" key="4">
    <source>
        <dbReference type="Proteomes" id="UP000239663"/>
    </source>
</evidence>
<sequence>MKDKPTHSEKDINLKDAIFVFSSFTFICLAVVFALIVYDVLTIQSFLSFEKPIAMAICIVAASIGLLLFGVILTRYIPSRYIDDTNKDYQNGPLLGVFFLMFTGALFEEILFRGIIQNLIYVFIENQWIAIIATTVLFLGFHIQYFKKTIMLVNIMVPSLTFGWIYFETNNIFVPFLVHFLMNFGITLLFKYNFIRVKR</sequence>
<proteinExistence type="predicted"/>
<name>A0A2S7MX95_9BACI</name>
<evidence type="ECO:0000259" key="2">
    <source>
        <dbReference type="Pfam" id="PF02517"/>
    </source>
</evidence>
<feature type="transmembrane region" description="Helical" evidence="1">
    <location>
        <begin position="173"/>
        <end position="194"/>
    </location>
</feature>
<keyword evidence="3" id="KW-0482">Metalloprotease</keyword>
<protein>
    <submittedName>
        <fullName evidence="3">CPBP family intramembrane metalloprotease</fullName>
    </submittedName>
</protein>
<keyword evidence="1" id="KW-0472">Membrane</keyword>
<feature type="transmembrane region" description="Helical" evidence="1">
    <location>
        <begin position="20"/>
        <end position="41"/>
    </location>
</feature>
<keyword evidence="3" id="KW-0645">Protease</keyword>
<evidence type="ECO:0000256" key="1">
    <source>
        <dbReference type="SAM" id="Phobius"/>
    </source>
</evidence>
<feature type="transmembrane region" description="Helical" evidence="1">
    <location>
        <begin position="150"/>
        <end position="167"/>
    </location>
</feature>
<keyword evidence="1" id="KW-0812">Transmembrane</keyword>
<dbReference type="Pfam" id="PF02517">
    <property type="entry name" value="Rce1-like"/>
    <property type="match status" value="1"/>
</dbReference>
<dbReference type="InterPro" id="IPR003675">
    <property type="entry name" value="Rce1/LyrA-like_dom"/>
</dbReference>
<gene>
    <name evidence="3" type="ORF">CYL18_15130</name>
</gene>
<keyword evidence="4" id="KW-1185">Reference proteome</keyword>
<accession>A0A2S7MX95</accession>
<comment type="caution">
    <text evidence="3">The sequence shown here is derived from an EMBL/GenBank/DDBJ whole genome shotgun (WGS) entry which is preliminary data.</text>
</comment>
<dbReference type="EMBL" id="PKOZ01000011">
    <property type="protein sequence ID" value="PQD94380.1"/>
    <property type="molecule type" value="Genomic_DNA"/>
</dbReference>
<dbReference type="GO" id="GO:0004175">
    <property type="term" value="F:endopeptidase activity"/>
    <property type="evidence" value="ECO:0007669"/>
    <property type="project" value="UniProtKB-ARBA"/>
</dbReference>
<evidence type="ECO:0000313" key="3">
    <source>
        <dbReference type="EMBL" id="PQD94380.1"/>
    </source>
</evidence>
<dbReference type="GO" id="GO:0006508">
    <property type="term" value="P:proteolysis"/>
    <property type="evidence" value="ECO:0007669"/>
    <property type="project" value="UniProtKB-KW"/>
</dbReference>
<organism evidence="3 4">
    <name type="scientific">Pradoshia eiseniae</name>
    <dbReference type="NCBI Taxonomy" id="2064768"/>
    <lineage>
        <taxon>Bacteria</taxon>
        <taxon>Bacillati</taxon>
        <taxon>Bacillota</taxon>
        <taxon>Bacilli</taxon>
        <taxon>Bacillales</taxon>
        <taxon>Bacillaceae</taxon>
        <taxon>Pradoshia</taxon>
    </lineage>
</organism>
<feature type="transmembrane region" description="Helical" evidence="1">
    <location>
        <begin position="89"/>
        <end position="107"/>
    </location>
</feature>
<feature type="transmembrane region" description="Helical" evidence="1">
    <location>
        <begin position="53"/>
        <end position="77"/>
    </location>
</feature>
<keyword evidence="1" id="KW-1133">Transmembrane helix</keyword>